<feature type="compositionally biased region" description="Basic and acidic residues" evidence="1">
    <location>
        <begin position="104"/>
        <end position="116"/>
    </location>
</feature>
<sequence length="125" mass="14183">MPARKKPKQKIPPQQDRSGKGGEEDSESQQKTLPLKNKNKNKKDLPLCRRKPPPGRRKTPARKKPKHKIPPQQDRSGKGGEEDHRHRTGKAKGRRRSWSGGEDGDQRRTDAGEDTRSPNYVPVPN</sequence>
<feature type="compositionally biased region" description="Basic and acidic residues" evidence="1">
    <location>
        <begin position="75"/>
        <end position="85"/>
    </location>
</feature>
<feature type="compositionally biased region" description="Basic residues" evidence="1">
    <location>
        <begin position="48"/>
        <end position="69"/>
    </location>
</feature>
<evidence type="ECO:0000313" key="2">
    <source>
        <dbReference type="EMBL" id="KAK4262823.1"/>
    </source>
</evidence>
<evidence type="ECO:0000256" key="1">
    <source>
        <dbReference type="SAM" id="MobiDB-lite"/>
    </source>
</evidence>
<feature type="region of interest" description="Disordered" evidence="1">
    <location>
        <begin position="1"/>
        <end position="125"/>
    </location>
</feature>
<organism evidence="2 3">
    <name type="scientific">Acacia crassicarpa</name>
    <name type="common">northern wattle</name>
    <dbReference type="NCBI Taxonomy" id="499986"/>
    <lineage>
        <taxon>Eukaryota</taxon>
        <taxon>Viridiplantae</taxon>
        <taxon>Streptophyta</taxon>
        <taxon>Embryophyta</taxon>
        <taxon>Tracheophyta</taxon>
        <taxon>Spermatophyta</taxon>
        <taxon>Magnoliopsida</taxon>
        <taxon>eudicotyledons</taxon>
        <taxon>Gunneridae</taxon>
        <taxon>Pentapetalae</taxon>
        <taxon>rosids</taxon>
        <taxon>fabids</taxon>
        <taxon>Fabales</taxon>
        <taxon>Fabaceae</taxon>
        <taxon>Caesalpinioideae</taxon>
        <taxon>mimosoid clade</taxon>
        <taxon>Acacieae</taxon>
        <taxon>Acacia</taxon>
    </lineage>
</organism>
<reference evidence="2" key="1">
    <citation type="submission" date="2023-10" db="EMBL/GenBank/DDBJ databases">
        <title>Chromosome-level genome of the transformable northern wattle, Acacia crassicarpa.</title>
        <authorList>
            <person name="Massaro I."/>
            <person name="Sinha N.R."/>
            <person name="Poethig S."/>
            <person name="Leichty A.R."/>
        </authorList>
    </citation>
    <scope>NUCLEOTIDE SEQUENCE</scope>
    <source>
        <strain evidence="2">Acra3RX</strain>
        <tissue evidence="2">Leaf</tissue>
    </source>
</reference>
<gene>
    <name evidence="2" type="ORF">QN277_028329</name>
</gene>
<keyword evidence="3" id="KW-1185">Reference proteome</keyword>
<accession>A0AAE1MI62</accession>
<name>A0AAE1MI62_9FABA</name>
<feature type="compositionally biased region" description="Basic residues" evidence="1">
    <location>
        <begin position="86"/>
        <end position="97"/>
    </location>
</feature>
<dbReference type="AlphaFoldDB" id="A0AAE1MI62"/>
<proteinExistence type="predicted"/>
<evidence type="ECO:0000313" key="3">
    <source>
        <dbReference type="Proteomes" id="UP001293593"/>
    </source>
</evidence>
<dbReference type="Proteomes" id="UP001293593">
    <property type="component" value="Unassembled WGS sequence"/>
</dbReference>
<protein>
    <submittedName>
        <fullName evidence="2">Uncharacterized protein</fullName>
    </submittedName>
</protein>
<comment type="caution">
    <text evidence="2">The sequence shown here is derived from an EMBL/GenBank/DDBJ whole genome shotgun (WGS) entry which is preliminary data.</text>
</comment>
<dbReference type="EMBL" id="JAWXYG010000009">
    <property type="protein sequence ID" value="KAK4262823.1"/>
    <property type="molecule type" value="Genomic_DNA"/>
</dbReference>